<dbReference type="InterPro" id="IPR036465">
    <property type="entry name" value="vWFA_dom_sf"/>
</dbReference>
<evidence type="ECO:0000313" key="2">
    <source>
        <dbReference type="EMBL" id="MPM07333.1"/>
    </source>
</evidence>
<accession>A0A644WZ64</accession>
<evidence type="ECO:0000259" key="1">
    <source>
        <dbReference type="Pfam" id="PF01882"/>
    </source>
</evidence>
<protein>
    <recommendedName>
        <fullName evidence="1">DUF58 domain-containing protein</fullName>
    </recommendedName>
</protein>
<organism evidence="2">
    <name type="scientific">bioreactor metagenome</name>
    <dbReference type="NCBI Taxonomy" id="1076179"/>
    <lineage>
        <taxon>unclassified sequences</taxon>
        <taxon>metagenomes</taxon>
        <taxon>ecological metagenomes</taxon>
    </lineage>
</organism>
<feature type="domain" description="DUF58" evidence="1">
    <location>
        <begin position="44"/>
        <end position="269"/>
    </location>
</feature>
<dbReference type="PANTHER" id="PTHR33608">
    <property type="entry name" value="BLL2464 PROTEIN"/>
    <property type="match status" value="1"/>
</dbReference>
<proteinExistence type="predicted"/>
<dbReference type="PANTHER" id="PTHR33608:SF7">
    <property type="entry name" value="DUF58 DOMAIN-CONTAINING PROTEIN"/>
    <property type="match status" value="1"/>
</dbReference>
<dbReference type="EMBL" id="VSSQ01001324">
    <property type="protein sequence ID" value="MPM07333.1"/>
    <property type="molecule type" value="Genomic_DNA"/>
</dbReference>
<dbReference type="AlphaFoldDB" id="A0A644WZ64"/>
<comment type="caution">
    <text evidence="2">The sequence shown here is derived from an EMBL/GenBank/DDBJ whole genome shotgun (WGS) entry which is preliminary data.</text>
</comment>
<sequence>MIDWNDKRLQQFGYLGLRARQVVEGFITGLHKSPFHGFSVEFSEHRQYNSGESTRFIDWKLFARSEKLFIKRFEEETNLRCRLIIDGSASMLFPNDSSKPQELQSKYNFSVFLAAVFMIIFRHQRDAVGLSLVSNELENHTAAKSTFIHHQYLMSILEKHLEKVKKEPAPETQLIPALHEIAERIHRRSMVIIFSDLFDAAHNPDALLDALQHLRHNGNEVILFHTLDRKFEEEFEFGNMPHKFIDLENRSVIKIRPAEIREMYQKNFARLMDDIRTKSPQYGVDYVSADINLGLEGVLMPFFARRSM</sequence>
<gene>
    <name evidence="2" type="ORF">SDC9_53639</name>
</gene>
<reference evidence="2" key="1">
    <citation type="submission" date="2019-08" db="EMBL/GenBank/DDBJ databases">
        <authorList>
            <person name="Kucharzyk K."/>
            <person name="Murdoch R.W."/>
            <person name="Higgins S."/>
            <person name="Loffler F."/>
        </authorList>
    </citation>
    <scope>NUCLEOTIDE SEQUENCE</scope>
</reference>
<dbReference type="InterPro" id="IPR002881">
    <property type="entry name" value="DUF58"/>
</dbReference>
<dbReference type="Pfam" id="PF01882">
    <property type="entry name" value="DUF58"/>
    <property type="match status" value="1"/>
</dbReference>
<dbReference type="SUPFAM" id="SSF53300">
    <property type="entry name" value="vWA-like"/>
    <property type="match status" value="1"/>
</dbReference>
<name>A0A644WZ64_9ZZZZ</name>